<dbReference type="Proteomes" id="UP000078576">
    <property type="component" value="Unassembled WGS sequence"/>
</dbReference>
<protein>
    <submittedName>
        <fullName evidence="2">Uncharacterized protein</fullName>
    </submittedName>
</protein>
<dbReference type="EMBL" id="KN714754">
    <property type="protein sequence ID" value="KUI60589.1"/>
    <property type="molecule type" value="Genomic_DNA"/>
</dbReference>
<sequence>MPNHQVATPLPIAPARGRLQLLTSQDFASLDATLSSKDLQSSPFPNYDISPREWDVPAPPPPSPVSFRHEMMHGRR</sequence>
<dbReference type="OrthoDB" id="5204810at2759"/>
<name>A0A194V9N0_CYTMA</name>
<reference evidence="3" key="1">
    <citation type="submission" date="2014-12" db="EMBL/GenBank/DDBJ databases">
        <title>Genome Sequence of Valsa Canker Pathogens Uncovers a Specific Adaption of Colonization on Woody Bark.</title>
        <authorList>
            <person name="Yin Z."/>
            <person name="Liu H."/>
            <person name="Gao X."/>
            <person name="Li Z."/>
            <person name="Song N."/>
            <person name="Ke X."/>
            <person name="Dai Q."/>
            <person name="Wu Y."/>
            <person name="Sun Y."/>
            <person name="Xu J.-R."/>
            <person name="Kang Z.K."/>
            <person name="Wang L."/>
            <person name="Huang L."/>
        </authorList>
    </citation>
    <scope>NUCLEOTIDE SEQUENCE [LARGE SCALE GENOMIC DNA]</scope>
    <source>
        <strain evidence="3">SXYL134</strain>
    </source>
</reference>
<organism evidence="2 3">
    <name type="scientific">Cytospora mali</name>
    <name type="common">Apple Valsa canker fungus</name>
    <name type="synonym">Valsa mali</name>
    <dbReference type="NCBI Taxonomy" id="578113"/>
    <lineage>
        <taxon>Eukaryota</taxon>
        <taxon>Fungi</taxon>
        <taxon>Dikarya</taxon>
        <taxon>Ascomycota</taxon>
        <taxon>Pezizomycotina</taxon>
        <taxon>Sordariomycetes</taxon>
        <taxon>Sordariomycetidae</taxon>
        <taxon>Diaporthales</taxon>
        <taxon>Cytosporaceae</taxon>
        <taxon>Cytospora</taxon>
    </lineage>
</organism>
<feature type="compositionally biased region" description="Basic and acidic residues" evidence="1">
    <location>
        <begin position="67"/>
        <end position="76"/>
    </location>
</feature>
<feature type="region of interest" description="Disordered" evidence="1">
    <location>
        <begin position="38"/>
        <end position="76"/>
    </location>
</feature>
<keyword evidence="3" id="KW-1185">Reference proteome</keyword>
<evidence type="ECO:0000313" key="3">
    <source>
        <dbReference type="Proteomes" id="UP000078576"/>
    </source>
</evidence>
<dbReference type="AlphaFoldDB" id="A0A194V9N0"/>
<evidence type="ECO:0000313" key="2">
    <source>
        <dbReference type="EMBL" id="KUI60589.1"/>
    </source>
</evidence>
<accession>A0A194V9N0</accession>
<proteinExistence type="predicted"/>
<gene>
    <name evidence="2" type="ORF">VP1G_07769</name>
</gene>
<evidence type="ECO:0000256" key="1">
    <source>
        <dbReference type="SAM" id="MobiDB-lite"/>
    </source>
</evidence>